<evidence type="ECO:0000256" key="1">
    <source>
        <dbReference type="SAM" id="MobiDB-lite"/>
    </source>
</evidence>
<dbReference type="AlphaFoldDB" id="A0A9P6IWF4"/>
<gene>
    <name evidence="2" type="ORF">BGZ70_001387</name>
</gene>
<name>A0A9P6IWF4_MORAP</name>
<proteinExistence type="predicted"/>
<evidence type="ECO:0000313" key="3">
    <source>
        <dbReference type="Proteomes" id="UP000738359"/>
    </source>
</evidence>
<protein>
    <submittedName>
        <fullName evidence="2">Uncharacterized protein</fullName>
    </submittedName>
</protein>
<dbReference type="Proteomes" id="UP000738359">
    <property type="component" value="Unassembled WGS sequence"/>
</dbReference>
<sequence>MNFLFSTAPGSNSPATHTHPHPPALSCNTAAVAATSAAGNTAAHSPTTPTPAAQQDVELVIDIESSFHGVLLGLPEDSQGAVLNATAILHVRKKPIRASKLTATFDGRIKVQCSDGATFGSE</sequence>
<dbReference type="EMBL" id="JAAAHY010001302">
    <property type="protein sequence ID" value="KAF9950425.1"/>
    <property type="molecule type" value="Genomic_DNA"/>
</dbReference>
<keyword evidence="3" id="KW-1185">Reference proteome</keyword>
<feature type="region of interest" description="Disordered" evidence="1">
    <location>
        <begin position="1"/>
        <end position="26"/>
    </location>
</feature>
<feature type="non-terminal residue" evidence="2">
    <location>
        <position position="122"/>
    </location>
</feature>
<comment type="caution">
    <text evidence="2">The sequence shown here is derived from an EMBL/GenBank/DDBJ whole genome shotgun (WGS) entry which is preliminary data.</text>
</comment>
<accession>A0A9P6IWF4</accession>
<evidence type="ECO:0000313" key="2">
    <source>
        <dbReference type="EMBL" id="KAF9950425.1"/>
    </source>
</evidence>
<reference evidence="2" key="1">
    <citation type="journal article" date="2020" name="Fungal Divers.">
        <title>Resolving the Mortierellaceae phylogeny through synthesis of multi-gene phylogenetics and phylogenomics.</title>
        <authorList>
            <person name="Vandepol N."/>
            <person name="Liber J."/>
            <person name="Desiro A."/>
            <person name="Na H."/>
            <person name="Kennedy M."/>
            <person name="Barry K."/>
            <person name="Grigoriev I.V."/>
            <person name="Miller A.N."/>
            <person name="O'Donnell K."/>
            <person name="Stajich J.E."/>
            <person name="Bonito G."/>
        </authorList>
    </citation>
    <scope>NUCLEOTIDE SEQUENCE</scope>
    <source>
        <strain evidence="2">CK1249</strain>
    </source>
</reference>
<feature type="compositionally biased region" description="Polar residues" evidence="1">
    <location>
        <begin position="1"/>
        <end position="13"/>
    </location>
</feature>
<organism evidence="2 3">
    <name type="scientific">Mortierella alpina</name>
    <name type="common">Oleaginous fungus</name>
    <name type="synonym">Mortierella renispora</name>
    <dbReference type="NCBI Taxonomy" id="64518"/>
    <lineage>
        <taxon>Eukaryota</taxon>
        <taxon>Fungi</taxon>
        <taxon>Fungi incertae sedis</taxon>
        <taxon>Mucoromycota</taxon>
        <taxon>Mortierellomycotina</taxon>
        <taxon>Mortierellomycetes</taxon>
        <taxon>Mortierellales</taxon>
        <taxon>Mortierellaceae</taxon>
        <taxon>Mortierella</taxon>
    </lineage>
</organism>